<evidence type="ECO:0000313" key="2">
    <source>
        <dbReference type="Proteomes" id="UP001500653"/>
    </source>
</evidence>
<accession>A0ABP4GQN3</accession>
<proteinExistence type="predicted"/>
<dbReference type="RefSeq" id="WP_253863684.1">
    <property type="nucleotide sequence ID" value="NZ_BAAALN010000005.1"/>
</dbReference>
<evidence type="ECO:0000313" key="1">
    <source>
        <dbReference type="EMBL" id="GAA1233091.1"/>
    </source>
</evidence>
<protein>
    <recommendedName>
        <fullName evidence="3">PE family protein</fullName>
    </recommendedName>
</protein>
<keyword evidence="2" id="KW-1185">Reference proteome</keyword>
<dbReference type="EMBL" id="BAAALN010000005">
    <property type="protein sequence ID" value="GAA1233091.1"/>
    <property type="molecule type" value="Genomic_DNA"/>
</dbReference>
<reference evidence="2" key="1">
    <citation type="journal article" date="2019" name="Int. J. Syst. Evol. Microbiol.">
        <title>The Global Catalogue of Microorganisms (GCM) 10K type strain sequencing project: providing services to taxonomists for standard genome sequencing and annotation.</title>
        <authorList>
            <consortium name="The Broad Institute Genomics Platform"/>
            <consortium name="The Broad Institute Genome Sequencing Center for Infectious Disease"/>
            <person name="Wu L."/>
            <person name="Ma J."/>
        </authorList>
    </citation>
    <scope>NUCLEOTIDE SEQUENCE [LARGE SCALE GENOMIC DNA]</scope>
    <source>
        <strain evidence="2">JCM 13023</strain>
    </source>
</reference>
<organism evidence="1 2">
    <name type="scientific">Prauserella halophila</name>
    <dbReference type="NCBI Taxonomy" id="185641"/>
    <lineage>
        <taxon>Bacteria</taxon>
        <taxon>Bacillati</taxon>
        <taxon>Actinomycetota</taxon>
        <taxon>Actinomycetes</taxon>
        <taxon>Pseudonocardiales</taxon>
        <taxon>Pseudonocardiaceae</taxon>
        <taxon>Prauserella</taxon>
    </lineage>
</organism>
<comment type="caution">
    <text evidence="1">The sequence shown here is derived from an EMBL/GenBank/DDBJ whole genome shotgun (WGS) entry which is preliminary data.</text>
</comment>
<sequence>MSIHEQAQQLAALSEQVPDGQAQAVLGELETLRHQVHAVLGDTSSAAEIHGAIAQASEQLHNVASALEQAKLVIQQKAEHHML</sequence>
<evidence type="ECO:0008006" key="3">
    <source>
        <dbReference type="Google" id="ProtNLM"/>
    </source>
</evidence>
<gene>
    <name evidence="1" type="ORF">GCM10009676_15480</name>
</gene>
<name>A0ABP4GQN3_9PSEU</name>
<dbReference type="Proteomes" id="UP001500653">
    <property type="component" value="Unassembled WGS sequence"/>
</dbReference>